<dbReference type="AlphaFoldDB" id="A0AAV4VFR6"/>
<dbReference type="EMBL" id="BPLQ01012866">
    <property type="protein sequence ID" value="GIY68403.1"/>
    <property type="molecule type" value="Genomic_DNA"/>
</dbReference>
<sequence length="156" mass="18286">MESDSGEKSFKPEDEIFQLNCFKFHQRQDSIICIRDAFAAYSKNLKALTLAREKMLDILKNHWSPSFGKLEDFSAERKKSSTNSGDFVKNLDAYIEKKFSWFHNIALDFDEKVQQKFALIYEITKKKEEIDSLKNKASSTLKIEQMEEEIEVCRSH</sequence>
<dbReference type="Proteomes" id="UP001054837">
    <property type="component" value="Unassembled WGS sequence"/>
</dbReference>
<keyword evidence="2" id="KW-1185">Reference proteome</keyword>
<evidence type="ECO:0000313" key="1">
    <source>
        <dbReference type="EMBL" id="GIY68403.1"/>
    </source>
</evidence>
<reference evidence="1 2" key="1">
    <citation type="submission" date="2021-06" db="EMBL/GenBank/DDBJ databases">
        <title>Caerostris darwini draft genome.</title>
        <authorList>
            <person name="Kono N."/>
            <person name="Arakawa K."/>
        </authorList>
    </citation>
    <scope>NUCLEOTIDE SEQUENCE [LARGE SCALE GENOMIC DNA]</scope>
</reference>
<protein>
    <submittedName>
        <fullName evidence="1">Uncharacterized protein</fullName>
    </submittedName>
</protein>
<gene>
    <name evidence="1" type="ORF">CDAR_251941</name>
</gene>
<name>A0AAV4VFR6_9ARAC</name>
<accession>A0AAV4VFR6</accession>
<proteinExistence type="predicted"/>
<comment type="caution">
    <text evidence="1">The sequence shown here is derived from an EMBL/GenBank/DDBJ whole genome shotgun (WGS) entry which is preliminary data.</text>
</comment>
<evidence type="ECO:0000313" key="2">
    <source>
        <dbReference type="Proteomes" id="UP001054837"/>
    </source>
</evidence>
<organism evidence="1 2">
    <name type="scientific">Caerostris darwini</name>
    <dbReference type="NCBI Taxonomy" id="1538125"/>
    <lineage>
        <taxon>Eukaryota</taxon>
        <taxon>Metazoa</taxon>
        <taxon>Ecdysozoa</taxon>
        <taxon>Arthropoda</taxon>
        <taxon>Chelicerata</taxon>
        <taxon>Arachnida</taxon>
        <taxon>Araneae</taxon>
        <taxon>Araneomorphae</taxon>
        <taxon>Entelegynae</taxon>
        <taxon>Araneoidea</taxon>
        <taxon>Araneidae</taxon>
        <taxon>Caerostris</taxon>
    </lineage>
</organism>